<dbReference type="InterPro" id="IPR052750">
    <property type="entry name" value="GH18_Chitinase"/>
</dbReference>
<sequence>MALPLGGIAASATPASAAAYTPLPPHVYAPYYETYLAPNTPSLTATAQASGVRYFTLAFLQAAKKGSCSLDWNSSSTMPLDYYDADIASLRALGGDVIPSFGGYSADHSGTEIADSCTDVSQIAADYEQVITTLGVTRLDFDVESNSLNNTAGIARRNQAIALTEAWAAANGIPLQIQYTLPVEQYGLDPNGESVLQSAVAQHAAVTSVNIMAFDYYISGEGTVGMGQAAINAATSTHTQLASIFTTASAAQLWNMEAVTLMPGIDDKKTGNEVTNLTDAQTVVSFAQANNINLLTIWAVQRDNGGCVGKAGSNTCSGIAQNSWDFSNTLGAFTG</sequence>
<dbReference type="Gene3D" id="3.20.20.80">
    <property type="entry name" value="Glycosidases"/>
    <property type="match status" value="1"/>
</dbReference>
<dbReference type="SUPFAM" id="SSF51445">
    <property type="entry name" value="(Trans)glycosidases"/>
    <property type="match status" value="1"/>
</dbReference>
<proteinExistence type="predicted"/>
<dbReference type="Proteomes" id="UP000675781">
    <property type="component" value="Unassembled WGS sequence"/>
</dbReference>
<keyword evidence="1" id="KW-0732">Signal</keyword>
<dbReference type="InterPro" id="IPR017853">
    <property type="entry name" value="GH"/>
</dbReference>
<protein>
    <submittedName>
        <fullName evidence="2">Chitinase</fullName>
    </submittedName>
</protein>
<dbReference type="PANTHER" id="PTHR42976:SF1">
    <property type="entry name" value="GH18 DOMAIN-CONTAINING PROTEIN-RELATED"/>
    <property type="match status" value="1"/>
</dbReference>
<keyword evidence="3" id="KW-1185">Reference proteome</keyword>
<dbReference type="PANTHER" id="PTHR42976">
    <property type="entry name" value="BIFUNCTIONAL CHITINASE/LYSOZYME-RELATED"/>
    <property type="match status" value="1"/>
</dbReference>
<evidence type="ECO:0000313" key="3">
    <source>
        <dbReference type="Proteomes" id="UP000675781"/>
    </source>
</evidence>
<name>A0A941ETU4_9ACTN</name>
<dbReference type="EMBL" id="JAGSOG010000270">
    <property type="protein sequence ID" value="MBR7838235.1"/>
    <property type="molecule type" value="Genomic_DNA"/>
</dbReference>
<dbReference type="CDD" id="cd06543">
    <property type="entry name" value="GH18_PF-ChiA-like"/>
    <property type="match status" value="1"/>
</dbReference>
<feature type="signal peptide" evidence="1">
    <location>
        <begin position="1"/>
        <end position="17"/>
    </location>
</feature>
<accession>A0A941ETU4</accession>
<dbReference type="RefSeq" id="WP_212532696.1">
    <property type="nucleotide sequence ID" value="NZ_JAGSOG010000270.1"/>
</dbReference>
<feature type="chain" id="PRO_5037119946" evidence="1">
    <location>
        <begin position="18"/>
        <end position="335"/>
    </location>
</feature>
<reference evidence="2" key="1">
    <citation type="submission" date="2021-04" db="EMBL/GenBank/DDBJ databases">
        <title>Genome based classification of Actinospica acidithermotolerans sp. nov., an actinobacterium isolated from an Indonesian hot spring.</title>
        <authorList>
            <person name="Kusuma A.B."/>
            <person name="Putra K.E."/>
            <person name="Nafisah S."/>
            <person name="Loh J."/>
            <person name="Nouioui I."/>
            <person name="Goodfellow M."/>
        </authorList>
    </citation>
    <scope>NUCLEOTIDE SEQUENCE</scope>
    <source>
        <strain evidence="2">CSCA 57</strain>
    </source>
</reference>
<dbReference type="AlphaFoldDB" id="A0A941ETU4"/>
<organism evidence="2 3">
    <name type="scientific">Actinospica durhamensis</name>
    <dbReference type="NCBI Taxonomy" id="1508375"/>
    <lineage>
        <taxon>Bacteria</taxon>
        <taxon>Bacillati</taxon>
        <taxon>Actinomycetota</taxon>
        <taxon>Actinomycetes</taxon>
        <taxon>Catenulisporales</taxon>
        <taxon>Actinospicaceae</taxon>
        <taxon>Actinospica</taxon>
    </lineage>
</organism>
<gene>
    <name evidence="2" type="ORF">KDL01_33495</name>
</gene>
<comment type="caution">
    <text evidence="2">The sequence shown here is derived from an EMBL/GenBank/DDBJ whole genome shotgun (WGS) entry which is preliminary data.</text>
</comment>
<evidence type="ECO:0000313" key="2">
    <source>
        <dbReference type="EMBL" id="MBR7838235.1"/>
    </source>
</evidence>
<evidence type="ECO:0000256" key="1">
    <source>
        <dbReference type="SAM" id="SignalP"/>
    </source>
</evidence>